<sequence length="150" mass="16166">MAVPRGRGSGPVVAALFVAAHQDREEFRVRIDLRGALPLSDKLEERGRVVQLLGGAEKVGESLPELLSRLLGQETHPGKDLGGHVGDDRTPDVRVLHEFGQERDRGADHPRALVVSLDITQYQVNVAPASEPQATGAGFPKAGPWWPLAC</sequence>
<organism evidence="1 2">
    <name type="scientific">Marinitenerispora sediminis</name>
    <dbReference type="NCBI Taxonomy" id="1931232"/>
    <lineage>
        <taxon>Bacteria</taxon>
        <taxon>Bacillati</taxon>
        <taxon>Actinomycetota</taxon>
        <taxon>Actinomycetes</taxon>
        <taxon>Streptosporangiales</taxon>
        <taxon>Nocardiopsidaceae</taxon>
        <taxon>Marinitenerispora</taxon>
    </lineage>
</organism>
<accession>A0A368T7T9</accession>
<evidence type="ECO:0000313" key="2">
    <source>
        <dbReference type="Proteomes" id="UP000253318"/>
    </source>
</evidence>
<evidence type="ECO:0000313" key="1">
    <source>
        <dbReference type="EMBL" id="RCV59882.1"/>
    </source>
</evidence>
<dbReference type="AlphaFoldDB" id="A0A368T7T9"/>
<comment type="caution">
    <text evidence="1">The sequence shown here is derived from an EMBL/GenBank/DDBJ whole genome shotgun (WGS) entry which is preliminary data.</text>
</comment>
<dbReference type="EMBL" id="QEIN01000052">
    <property type="protein sequence ID" value="RCV59882.1"/>
    <property type="molecule type" value="Genomic_DNA"/>
</dbReference>
<dbReference type="Proteomes" id="UP000253318">
    <property type="component" value="Unassembled WGS sequence"/>
</dbReference>
<protein>
    <submittedName>
        <fullName evidence="1">Uncharacterized protein</fullName>
    </submittedName>
</protein>
<proteinExistence type="predicted"/>
<gene>
    <name evidence="1" type="ORF">DEF24_08580</name>
</gene>
<reference evidence="1 2" key="1">
    <citation type="submission" date="2018-04" db="EMBL/GenBank/DDBJ databases">
        <title>Novel actinobacteria from marine sediment.</title>
        <authorList>
            <person name="Ng Z.Y."/>
            <person name="Tan G.Y.A."/>
        </authorList>
    </citation>
    <scope>NUCLEOTIDE SEQUENCE [LARGE SCALE GENOMIC DNA]</scope>
    <source>
        <strain evidence="1 2">TPS81</strain>
    </source>
</reference>
<keyword evidence="2" id="KW-1185">Reference proteome</keyword>
<dbReference type="RefSeq" id="WP_114398275.1">
    <property type="nucleotide sequence ID" value="NZ_QEIM01000065.1"/>
</dbReference>
<name>A0A368T7T9_9ACTN</name>